<dbReference type="HOGENOM" id="CLU_2425838_0_0_9"/>
<feature type="transmembrane region" description="Helical" evidence="2">
    <location>
        <begin position="37"/>
        <end position="60"/>
    </location>
</feature>
<evidence type="ECO:0000313" key="3">
    <source>
        <dbReference type="EMBL" id="AEW04232.1"/>
    </source>
</evidence>
<name>G8U0L0_SULAD</name>
<dbReference type="STRING" id="679936.Sulac_0725"/>
<protein>
    <submittedName>
        <fullName evidence="3">Uncharacterized protein</fullName>
    </submittedName>
</protein>
<reference evidence="4" key="1">
    <citation type="submission" date="2011-12" db="EMBL/GenBank/DDBJ databases">
        <title>The complete genome of chromosome of Sulfobacillus acidophilus DSM 10332.</title>
        <authorList>
            <person name="Lucas S."/>
            <person name="Han J."/>
            <person name="Lapidus A."/>
            <person name="Bruce D."/>
            <person name="Goodwin L."/>
            <person name="Pitluck S."/>
            <person name="Peters L."/>
            <person name="Kyrpides N."/>
            <person name="Mavromatis K."/>
            <person name="Ivanova N."/>
            <person name="Mikhailova N."/>
            <person name="Chertkov O."/>
            <person name="Saunders E."/>
            <person name="Detter J.C."/>
            <person name="Tapia R."/>
            <person name="Han C."/>
            <person name="Land M."/>
            <person name="Hauser L."/>
            <person name="Markowitz V."/>
            <person name="Cheng J.-F."/>
            <person name="Hugenholtz P."/>
            <person name="Woyke T."/>
            <person name="Wu D."/>
            <person name="Pukall R."/>
            <person name="Gehrich-Schroeter G."/>
            <person name="Schneider S."/>
            <person name="Klenk H.-P."/>
            <person name="Eisen J.A."/>
        </authorList>
    </citation>
    <scope>NUCLEOTIDE SEQUENCE [LARGE SCALE GENOMIC DNA]</scope>
    <source>
        <strain evidence="4">ATCC 700253 / DSM 10332 / NAL</strain>
    </source>
</reference>
<dbReference type="EMBL" id="CP003179">
    <property type="protein sequence ID" value="AEW04232.1"/>
    <property type="molecule type" value="Genomic_DNA"/>
</dbReference>
<keyword evidence="2" id="KW-0472">Membrane</keyword>
<evidence type="ECO:0000256" key="1">
    <source>
        <dbReference type="SAM" id="MobiDB-lite"/>
    </source>
</evidence>
<reference evidence="3 4" key="2">
    <citation type="journal article" date="2012" name="Stand. Genomic Sci.">
        <title>Complete genome sequence of the moderately thermophilic mineral-sulfide-oxidizing firmicute Sulfobacillus acidophilus type strain (NAL(T)).</title>
        <authorList>
            <person name="Anderson I."/>
            <person name="Chertkov O."/>
            <person name="Chen A."/>
            <person name="Saunders E."/>
            <person name="Lapidus A."/>
            <person name="Nolan M."/>
            <person name="Lucas S."/>
            <person name="Hammon N."/>
            <person name="Deshpande S."/>
            <person name="Cheng J.F."/>
            <person name="Han C."/>
            <person name="Tapia R."/>
            <person name="Goodwin L.A."/>
            <person name="Pitluck S."/>
            <person name="Liolios K."/>
            <person name="Pagani I."/>
            <person name="Ivanova N."/>
            <person name="Mikhailova N."/>
            <person name="Pati A."/>
            <person name="Palaniappan K."/>
            <person name="Land M."/>
            <person name="Pan C."/>
            <person name="Rohde M."/>
            <person name="Pukall R."/>
            <person name="Goker M."/>
            <person name="Detter J.C."/>
            <person name="Woyke T."/>
            <person name="Bristow J."/>
            <person name="Eisen J.A."/>
            <person name="Markowitz V."/>
            <person name="Hugenholtz P."/>
            <person name="Kyrpides N.C."/>
            <person name="Klenk H.P."/>
            <person name="Mavromatis K."/>
        </authorList>
    </citation>
    <scope>NUCLEOTIDE SEQUENCE [LARGE SCALE GENOMIC DNA]</scope>
    <source>
        <strain evidence="4">ATCC 700253 / DSM 10332 / NAL</strain>
    </source>
</reference>
<keyword evidence="2" id="KW-1133">Transmembrane helix</keyword>
<sequence>MAAQQEFPDMVTTAFETRQYRHLTVIRTDGHSRRPRLIAGSFWVASTVLLIGLTLFGLWFPTTPVTGAGPAPQFPGMSRGIQEPFGHAGLR</sequence>
<dbReference type="AlphaFoldDB" id="G8U0L0"/>
<keyword evidence="2" id="KW-0812">Transmembrane</keyword>
<proteinExistence type="predicted"/>
<evidence type="ECO:0000313" key="4">
    <source>
        <dbReference type="Proteomes" id="UP000005439"/>
    </source>
</evidence>
<dbReference type="PATRIC" id="fig|679936.5.peg.774"/>
<dbReference type="Proteomes" id="UP000005439">
    <property type="component" value="Chromosome"/>
</dbReference>
<accession>G8U0L0</accession>
<feature type="region of interest" description="Disordered" evidence="1">
    <location>
        <begin position="71"/>
        <end position="91"/>
    </location>
</feature>
<evidence type="ECO:0000256" key="2">
    <source>
        <dbReference type="SAM" id="Phobius"/>
    </source>
</evidence>
<organism evidence="3 4">
    <name type="scientific">Sulfobacillus acidophilus (strain ATCC 700253 / DSM 10332 / NAL)</name>
    <dbReference type="NCBI Taxonomy" id="679936"/>
    <lineage>
        <taxon>Bacteria</taxon>
        <taxon>Bacillati</taxon>
        <taxon>Bacillota</taxon>
        <taxon>Clostridia</taxon>
        <taxon>Eubacteriales</taxon>
        <taxon>Clostridiales Family XVII. Incertae Sedis</taxon>
        <taxon>Sulfobacillus</taxon>
    </lineage>
</organism>
<keyword evidence="4" id="KW-1185">Reference proteome</keyword>
<gene>
    <name evidence="3" type="ordered locus">Sulac_0725</name>
</gene>
<dbReference type="KEGG" id="sap:Sulac_0725"/>